<organism evidence="3 4">
    <name type="scientific">Stutzerimonas nosocomialis</name>
    <dbReference type="NCBI Taxonomy" id="1056496"/>
    <lineage>
        <taxon>Bacteria</taxon>
        <taxon>Pseudomonadati</taxon>
        <taxon>Pseudomonadota</taxon>
        <taxon>Gammaproteobacteria</taxon>
        <taxon>Pseudomonadales</taxon>
        <taxon>Pseudomonadaceae</taxon>
        <taxon>Stutzerimonas</taxon>
    </lineage>
</organism>
<sequence>MIKEVFKSALNNFQVLLIAWVIIIIANQLFIFGACFAPYCLMAALPHTFVIALLVNYFFLANESSPSEKSIIKDKYKDYKFTKPKIEVQDGDFEEVQTPYCPKCGSLMVLRIAKSGPYSGKEFWGCSKYPNCKGLLNI</sequence>
<dbReference type="Gene3D" id="3.30.65.10">
    <property type="entry name" value="Bacterial Topoisomerase I, domain 1"/>
    <property type="match status" value="1"/>
</dbReference>
<gene>
    <name evidence="3" type="ORF">DN820_13830</name>
</gene>
<evidence type="ECO:0000256" key="1">
    <source>
        <dbReference type="SAM" id="Phobius"/>
    </source>
</evidence>
<comment type="caution">
    <text evidence="3">The sequence shown here is derived from an EMBL/GenBank/DDBJ whole genome shotgun (WGS) entry which is preliminary data.</text>
</comment>
<dbReference type="Proteomes" id="UP000306753">
    <property type="component" value="Unassembled WGS sequence"/>
</dbReference>
<evidence type="ECO:0000259" key="2">
    <source>
        <dbReference type="Pfam" id="PF01396"/>
    </source>
</evidence>
<dbReference type="RefSeq" id="WP_080977976.1">
    <property type="nucleotide sequence ID" value="NZ_QLAG01000016.1"/>
</dbReference>
<dbReference type="AlphaFoldDB" id="A0A5R9QCQ0"/>
<proteinExistence type="predicted"/>
<keyword evidence="1" id="KW-0472">Membrane</keyword>
<accession>A0A5R9QCQ0</accession>
<evidence type="ECO:0000313" key="4">
    <source>
        <dbReference type="Proteomes" id="UP000306753"/>
    </source>
</evidence>
<dbReference type="SUPFAM" id="SSF57783">
    <property type="entry name" value="Zinc beta-ribbon"/>
    <property type="match status" value="1"/>
</dbReference>
<dbReference type="GO" id="GO:0003677">
    <property type="term" value="F:DNA binding"/>
    <property type="evidence" value="ECO:0007669"/>
    <property type="project" value="InterPro"/>
</dbReference>
<keyword evidence="1" id="KW-1133">Transmembrane helix</keyword>
<dbReference type="EMBL" id="QLAG01000016">
    <property type="protein sequence ID" value="TLX62871.1"/>
    <property type="molecule type" value="Genomic_DNA"/>
</dbReference>
<keyword evidence="4" id="KW-1185">Reference proteome</keyword>
<keyword evidence="1" id="KW-0812">Transmembrane</keyword>
<name>A0A5R9QCQ0_9GAMM</name>
<dbReference type="InterPro" id="IPR013498">
    <property type="entry name" value="Topo_IA_Znf"/>
</dbReference>
<dbReference type="GO" id="GO:0003916">
    <property type="term" value="F:DNA topoisomerase activity"/>
    <property type="evidence" value="ECO:0007669"/>
    <property type="project" value="InterPro"/>
</dbReference>
<feature type="domain" description="DNA topoisomerase type IA zn finger" evidence="2">
    <location>
        <begin position="100"/>
        <end position="134"/>
    </location>
</feature>
<evidence type="ECO:0000313" key="3">
    <source>
        <dbReference type="EMBL" id="TLX62871.1"/>
    </source>
</evidence>
<dbReference type="PROSITE" id="PS51257">
    <property type="entry name" value="PROKAR_LIPOPROTEIN"/>
    <property type="match status" value="1"/>
</dbReference>
<reference evidence="3 4" key="1">
    <citation type="journal article" date="2017" name="Eur. J. Clin. Microbiol. Infect. Dis.">
        <title>Uncommonly isolated clinical Pseudomonas: identification and phylogenetic assignation.</title>
        <authorList>
            <person name="Mulet M."/>
            <person name="Gomila M."/>
            <person name="Ramirez A."/>
            <person name="Cardew S."/>
            <person name="Moore E.R."/>
            <person name="Lalucat J."/>
            <person name="Garcia-Valdes E."/>
        </authorList>
    </citation>
    <scope>NUCLEOTIDE SEQUENCE [LARGE SCALE GENOMIC DNA]</scope>
    <source>
        <strain evidence="3 4">SD129</strain>
    </source>
</reference>
<dbReference type="Pfam" id="PF01396">
    <property type="entry name" value="Zn_ribbon_Top1"/>
    <property type="match status" value="1"/>
</dbReference>
<feature type="transmembrane region" description="Helical" evidence="1">
    <location>
        <begin position="36"/>
        <end position="60"/>
    </location>
</feature>
<feature type="transmembrane region" description="Helical" evidence="1">
    <location>
        <begin position="12"/>
        <end position="30"/>
    </location>
</feature>
<dbReference type="GO" id="GO:0005694">
    <property type="term" value="C:chromosome"/>
    <property type="evidence" value="ECO:0007669"/>
    <property type="project" value="InterPro"/>
</dbReference>
<protein>
    <recommendedName>
        <fullName evidence="2">DNA topoisomerase type IA zn finger domain-containing protein</fullName>
    </recommendedName>
</protein>
<dbReference type="GO" id="GO:0006265">
    <property type="term" value="P:DNA topological change"/>
    <property type="evidence" value="ECO:0007669"/>
    <property type="project" value="InterPro"/>
</dbReference>